<gene>
    <name evidence="13" type="ORF">JBS370_LOCUS27334</name>
</gene>
<dbReference type="SUPFAM" id="SSF57850">
    <property type="entry name" value="RING/U-box"/>
    <property type="match status" value="1"/>
</dbReference>
<dbReference type="InterPro" id="IPR017907">
    <property type="entry name" value="Znf_RING_CS"/>
</dbReference>
<dbReference type="PIRSF" id="PIRSF015614">
    <property type="entry name" value="TRAF"/>
    <property type="match status" value="1"/>
</dbReference>
<dbReference type="CDD" id="cd00270">
    <property type="entry name" value="MATH_TRAF_C"/>
    <property type="match status" value="1"/>
</dbReference>
<accession>A0A819PY55</accession>
<dbReference type="GO" id="GO:0008270">
    <property type="term" value="F:zinc ion binding"/>
    <property type="evidence" value="ECO:0007669"/>
    <property type="project" value="UniProtKB-KW"/>
</dbReference>
<dbReference type="Pfam" id="PF00097">
    <property type="entry name" value="zf-C3HC4"/>
    <property type="match status" value="1"/>
</dbReference>
<dbReference type="GO" id="GO:0007165">
    <property type="term" value="P:signal transduction"/>
    <property type="evidence" value="ECO:0007669"/>
    <property type="project" value="InterPro"/>
</dbReference>
<dbReference type="InterPro" id="IPR013083">
    <property type="entry name" value="Znf_RING/FYVE/PHD"/>
</dbReference>
<keyword evidence="9" id="KW-0175">Coiled coil</keyword>
<dbReference type="InterPro" id="IPR049342">
    <property type="entry name" value="TRAF1-6_MATH_dom"/>
</dbReference>
<keyword evidence="6 10" id="KW-0863">Zinc-finger</keyword>
<dbReference type="Gene3D" id="3.30.40.10">
    <property type="entry name" value="Zinc/RING finger domain, C3HC4 (zinc finger)"/>
    <property type="match status" value="1"/>
</dbReference>
<evidence type="ECO:0000256" key="1">
    <source>
        <dbReference type="ARBA" id="ARBA00004496"/>
    </source>
</evidence>
<sequence length="459" mass="53318">MVGIDARNKHILDTKYICPVCSLILREPVQLTECGHRLCQTCLSAEQETTIKCRQCQTETSRIEMMFDRGFTNEMKSLSIDCSFCQWTGILNNYQEHLDQFHSNLNCESCDEHFNSVDKFNEHKVFECSKLIVECILKGLGCNERFICAKKKNHYLTEQHQQAIIKLVHQISSQFNDRQMDIDLSRSTTAGACIPPTVQFEEVYEMLNILASDIETLVNDEQRLRNESLQMQVTLTTLKEESSKLKLSVEELNTFLEGVKQNQDILNQDFVSLQEKINDLQYISYDGTLIWKIKNFHEKMIDAQSERQTSIYSPPFYSSTTGYKMRARLYLNGDGNARRTHMSLFFVLMRSLNDSILKFPFNYKVSFCLYDQTSAQRHIIDSFRPDIRSNSFQRPRSDMNIASGIPKFFPLDMIQQEGNPYVRDDTMFIKIMYSPPIFISVADLRTDAVTSNRFFPAQI</sequence>
<dbReference type="PANTHER" id="PTHR10131:SF138">
    <property type="entry name" value="RE66324P"/>
    <property type="match status" value="1"/>
</dbReference>
<dbReference type="GO" id="GO:0009898">
    <property type="term" value="C:cytoplasmic side of plasma membrane"/>
    <property type="evidence" value="ECO:0007669"/>
    <property type="project" value="TreeGrafter"/>
</dbReference>
<dbReference type="GO" id="GO:0042981">
    <property type="term" value="P:regulation of apoptotic process"/>
    <property type="evidence" value="ECO:0007669"/>
    <property type="project" value="InterPro"/>
</dbReference>
<feature type="domain" description="MATH" evidence="12">
    <location>
        <begin position="286"/>
        <end position="433"/>
    </location>
</feature>
<feature type="domain" description="RING-type" evidence="11">
    <location>
        <begin position="18"/>
        <end position="57"/>
    </location>
</feature>
<keyword evidence="2" id="KW-0963">Cytoplasm</keyword>
<dbReference type="Proteomes" id="UP000663836">
    <property type="component" value="Unassembled WGS sequence"/>
</dbReference>
<name>A0A819PY55_9BILA</name>
<comment type="subcellular location">
    <subcellularLocation>
        <location evidence="1">Cytoplasm</location>
    </subcellularLocation>
</comment>
<dbReference type="PROSITE" id="PS50144">
    <property type="entry name" value="MATH"/>
    <property type="match status" value="1"/>
</dbReference>
<evidence type="ECO:0000256" key="3">
    <source>
        <dbReference type="ARBA" id="ARBA00022499"/>
    </source>
</evidence>
<evidence type="ECO:0000313" key="13">
    <source>
        <dbReference type="EMBL" id="CAF4019806.1"/>
    </source>
</evidence>
<keyword evidence="3" id="KW-1017">Isopeptide bond</keyword>
<dbReference type="InterPro" id="IPR002083">
    <property type="entry name" value="MATH/TRAF_dom"/>
</dbReference>
<dbReference type="InterPro" id="IPR012227">
    <property type="entry name" value="TNF_rcpt-assoc_TRAF_met"/>
</dbReference>
<reference evidence="13" key="1">
    <citation type="submission" date="2021-02" db="EMBL/GenBank/DDBJ databases">
        <authorList>
            <person name="Nowell W R."/>
        </authorList>
    </citation>
    <scope>NUCLEOTIDE SEQUENCE</scope>
</reference>
<dbReference type="GO" id="GO:0005164">
    <property type="term" value="F:tumor necrosis factor receptor binding"/>
    <property type="evidence" value="ECO:0007669"/>
    <property type="project" value="TreeGrafter"/>
</dbReference>
<evidence type="ECO:0000256" key="10">
    <source>
        <dbReference type="PROSITE-ProRule" id="PRU00175"/>
    </source>
</evidence>
<keyword evidence="7" id="KW-0862">Zinc</keyword>
<dbReference type="SUPFAM" id="SSF49599">
    <property type="entry name" value="TRAF domain-like"/>
    <property type="match status" value="1"/>
</dbReference>
<organism evidence="13 14">
    <name type="scientific">Rotaria sordida</name>
    <dbReference type="NCBI Taxonomy" id="392033"/>
    <lineage>
        <taxon>Eukaryota</taxon>
        <taxon>Metazoa</taxon>
        <taxon>Spiralia</taxon>
        <taxon>Gnathifera</taxon>
        <taxon>Rotifera</taxon>
        <taxon>Eurotatoria</taxon>
        <taxon>Bdelloidea</taxon>
        <taxon>Philodinida</taxon>
        <taxon>Philodinidae</taxon>
        <taxon>Rotaria</taxon>
    </lineage>
</organism>
<dbReference type="InterPro" id="IPR001841">
    <property type="entry name" value="Znf_RING"/>
</dbReference>
<proteinExistence type="predicted"/>
<dbReference type="GO" id="GO:0005737">
    <property type="term" value="C:cytoplasm"/>
    <property type="evidence" value="ECO:0007669"/>
    <property type="project" value="UniProtKB-SubCell"/>
</dbReference>
<dbReference type="SMART" id="SM00061">
    <property type="entry name" value="MATH"/>
    <property type="match status" value="1"/>
</dbReference>
<keyword evidence="5" id="KW-0479">Metal-binding</keyword>
<protein>
    <recommendedName>
        <fullName evidence="15">RING-type domain-containing protein</fullName>
    </recommendedName>
</protein>
<dbReference type="AlphaFoldDB" id="A0A819PY55"/>
<evidence type="ECO:0000256" key="6">
    <source>
        <dbReference type="ARBA" id="ARBA00022771"/>
    </source>
</evidence>
<evidence type="ECO:0008006" key="15">
    <source>
        <dbReference type="Google" id="ProtNLM"/>
    </source>
</evidence>
<keyword evidence="4" id="KW-0053">Apoptosis</keyword>
<dbReference type="GO" id="GO:0043122">
    <property type="term" value="P:regulation of canonical NF-kappaB signal transduction"/>
    <property type="evidence" value="ECO:0007669"/>
    <property type="project" value="TreeGrafter"/>
</dbReference>
<evidence type="ECO:0000256" key="7">
    <source>
        <dbReference type="ARBA" id="ARBA00022833"/>
    </source>
</evidence>
<dbReference type="Gene3D" id="2.60.210.10">
    <property type="entry name" value="Apoptosis, Tumor Necrosis Factor Receptor Associated Protein 2, Chain A"/>
    <property type="match status" value="1"/>
</dbReference>
<evidence type="ECO:0000256" key="9">
    <source>
        <dbReference type="ARBA" id="ARBA00023054"/>
    </source>
</evidence>
<dbReference type="PROSITE" id="PS00518">
    <property type="entry name" value="ZF_RING_1"/>
    <property type="match status" value="1"/>
</dbReference>
<dbReference type="GO" id="GO:0006915">
    <property type="term" value="P:apoptotic process"/>
    <property type="evidence" value="ECO:0007669"/>
    <property type="project" value="UniProtKB-KW"/>
</dbReference>
<evidence type="ECO:0000259" key="11">
    <source>
        <dbReference type="PROSITE" id="PS50089"/>
    </source>
</evidence>
<comment type="caution">
    <text evidence="13">The sequence shown here is derived from an EMBL/GenBank/DDBJ whole genome shotgun (WGS) entry which is preliminary data.</text>
</comment>
<keyword evidence="8" id="KW-0832">Ubl conjugation</keyword>
<evidence type="ECO:0000256" key="8">
    <source>
        <dbReference type="ARBA" id="ARBA00022843"/>
    </source>
</evidence>
<dbReference type="Pfam" id="PF21355">
    <property type="entry name" value="TRAF-mep_MATH"/>
    <property type="match status" value="1"/>
</dbReference>
<dbReference type="EMBL" id="CAJOBD010005106">
    <property type="protein sequence ID" value="CAF4019806.1"/>
    <property type="molecule type" value="Genomic_DNA"/>
</dbReference>
<dbReference type="PROSITE" id="PS50089">
    <property type="entry name" value="ZF_RING_2"/>
    <property type="match status" value="1"/>
</dbReference>
<dbReference type="PANTHER" id="PTHR10131">
    <property type="entry name" value="TNF RECEPTOR ASSOCIATED FACTOR"/>
    <property type="match status" value="1"/>
</dbReference>
<evidence type="ECO:0000256" key="2">
    <source>
        <dbReference type="ARBA" id="ARBA00022490"/>
    </source>
</evidence>
<dbReference type="InterPro" id="IPR018957">
    <property type="entry name" value="Znf_C3HC4_RING-type"/>
</dbReference>
<evidence type="ECO:0000259" key="12">
    <source>
        <dbReference type="PROSITE" id="PS50144"/>
    </source>
</evidence>
<dbReference type="InterPro" id="IPR008974">
    <property type="entry name" value="TRAF-like"/>
</dbReference>
<evidence type="ECO:0000313" key="14">
    <source>
        <dbReference type="Proteomes" id="UP000663836"/>
    </source>
</evidence>
<evidence type="ECO:0000256" key="4">
    <source>
        <dbReference type="ARBA" id="ARBA00022703"/>
    </source>
</evidence>
<dbReference type="FunFam" id="2.60.210.10:FF:000001">
    <property type="entry name" value="TNF receptor-associated factor"/>
    <property type="match status" value="1"/>
</dbReference>
<evidence type="ECO:0000256" key="5">
    <source>
        <dbReference type="ARBA" id="ARBA00022723"/>
    </source>
</evidence>